<dbReference type="GO" id="GO:0003723">
    <property type="term" value="F:RNA binding"/>
    <property type="evidence" value="ECO:0007669"/>
    <property type="project" value="InterPro"/>
</dbReference>
<evidence type="ECO:0000313" key="2">
    <source>
        <dbReference type="Proteomes" id="UP001168098"/>
    </source>
</evidence>
<protein>
    <recommendedName>
        <fullName evidence="3">Pentatricopeptide repeat-containing protein</fullName>
    </recommendedName>
</protein>
<gene>
    <name evidence="1" type="ORF">PVL29_019504</name>
</gene>
<sequence>MKRSDAVPNKFTYPSLIKACSKVCAVKEGVTFHGLAMRCGVGGDVFVMMSLIDLYGKCGRFCVHTRCLMKCVRGMWFLGQL</sequence>
<keyword evidence="2" id="KW-1185">Reference proteome</keyword>
<organism evidence="1 2">
    <name type="scientific">Vitis rotundifolia</name>
    <name type="common">Muscadine grape</name>
    <dbReference type="NCBI Taxonomy" id="103349"/>
    <lineage>
        <taxon>Eukaryota</taxon>
        <taxon>Viridiplantae</taxon>
        <taxon>Streptophyta</taxon>
        <taxon>Embryophyta</taxon>
        <taxon>Tracheophyta</taxon>
        <taxon>Spermatophyta</taxon>
        <taxon>Magnoliopsida</taxon>
        <taxon>eudicotyledons</taxon>
        <taxon>Gunneridae</taxon>
        <taxon>Pentapetalae</taxon>
        <taxon>rosids</taxon>
        <taxon>Vitales</taxon>
        <taxon>Vitaceae</taxon>
        <taxon>Viteae</taxon>
        <taxon>Vitis</taxon>
    </lineage>
</organism>
<dbReference type="GO" id="GO:0009451">
    <property type="term" value="P:RNA modification"/>
    <property type="evidence" value="ECO:0007669"/>
    <property type="project" value="InterPro"/>
</dbReference>
<dbReference type="Gene3D" id="1.25.40.10">
    <property type="entry name" value="Tetratricopeptide repeat domain"/>
    <property type="match status" value="1"/>
</dbReference>
<dbReference type="Proteomes" id="UP001168098">
    <property type="component" value="Unassembled WGS sequence"/>
</dbReference>
<name>A0AA38Z179_VITRO</name>
<proteinExistence type="predicted"/>
<comment type="caution">
    <text evidence="1">The sequence shown here is derived from an EMBL/GenBank/DDBJ whole genome shotgun (WGS) entry which is preliminary data.</text>
</comment>
<dbReference type="EMBL" id="JARBHA010000015">
    <property type="protein sequence ID" value="KAJ9680218.1"/>
    <property type="molecule type" value="Genomic_DNA"/>
</dbReference>
<dbReference type="InterPro" id="IPR046960">
    <property type="entry name" value="PPR_At4g14850-like_plant"/>
</dbReference>
<evidence type="ECO:0000313" key="1">
    <source>
        <dbReference type="EMBL" id="KAJ9680218.1"/>
    </source>
</evidence>
<evidence type="ECO:0008006" key="3">
    <source>
        <dbReference type="Google" id="ProtNLM"/>
    </source>
</evidence>
<dbReference type="AlphaFoldDB" id="A0AA38Z179"/>
<reference evidence="1 2" key="1">
    <citation type="journal article" date="2023" name="BMC Biotechnol.">
        <title>Vitis rotundifolia cv Carlos genome sequencing.</title>
        <authorList>
            <person name="Huff M."/>
            <person name="Hulse-Kemp A."/>
            <person name="Scheffler B."/>
            <person name="Youngblood R."/>
            <person name="Simpson S."/>
            <person name="Babiker E."/>
            <person name="Staton M."/>
        </authorList>
    </citation>
    <scope>NUCLEOTIDE SEQUENCE [LARGE SCALE GENOMIC DNA]</scope>
    <source>
        <tissue evidence="1">Leaf</tissue>
    </source>
</reference>
<dbReference type="InterPro" id="IPR011990">
    <property type="entry name" value="TPR-like_helical_dom_sf"/>
</dbReference>
<dbReference type="PANTHER" id="PTHR47926">
    <property type="entry name" value="PENTATRICOPEPTIDE REPEAT-CONTAINING PROTEIN"/>
    <property type="match status" value="1"/>
</dbReference>
<accession>A0AA38Z179</accession>